<evidence type="ECO:0000256" key="6">
    <source>
        <dbReference type="ARBA" id="ARBA00022617"/>
    </source>
</evidence>
<feature type="binding site" description="axial binding residue" evidence="15">
    <location>
        <position position="46"/>
    </location>
    <ligand>
        <name>heme</name>
        <dbReference type="ChEBI" id="CHEBI:30413"/>
    </ligand>
    <ligandPart>
        <name>Fe</name>
        <dbReference type="ChEBI" id="CHEBI:18248"/>
    </ligandPart>
</feature>
<dbReference type="InterPro" id="IPR008427">
    <property type="entry name" value="Extracellular_membr_CFEM_dom"/>
</dbReference>
<reference evidence="19 20" key="1">
    <citation type="journal article" date="2024" name="Commun. Biol.">
        <title>Comparative genomic analysis of thermophilic fungi reveals convergent evolutionary adaptations and gene losses.</title>
        <authorList>
            <person name="Steindorff A.S."/>
            <person name="Aguilar-Pontes M.V."/>
            <person name="Robinson A.J."/>
            <person name="Andreopoulos B."/>
            <person name="LaButti K."/>
            <person name="Kuo A."/>
            <person name="Mondo S."/>
            <person name="Riley R."/>
            <person name="Otillar R."/>
            <person name="Haridas S."/>
            <person name="Lipzen A."/>
            <person name="Grimwood J."/>
            <person name="Schmutz J."/>
            <person name="Clum A."/>
            <person name="Reid I.D."/>
            <person name="Moisan M.C."/>
            <person name="Butler G."/>
            <person name="Nguyen T.T.M."/>
            <person name="Dewar K."/>
            <person name="Conant G."/>
            <person name="Drula E."/>
            <person name="Henrissat B."/>
            <person name="Hansel C."/>
            <person name="Singer S."/>
            <person name="Hutchinson M.I."/>
            <person name="de Vries R.P."/>
            <person name="Natvig D.O."/>
            <person name="Powell A.J."/>
            <person name="Tsang A."/>
            <person name="Grigoriev I.V."/>
        </authorList>
    </citation>
    <scope>NUCLEOTIDE SEQUENCE [LARGE SCALE GENOMIC DNA]</scope>
    <source>
        <strain evidence="19 20">ATCC 24622</strain>
    </source>
</reference>
<evidence type="ECO:0000256" key="1">
    <source>
        <dbReference type="ARBA" id="ARBA00004609"/>
    </source>
</evidence>
<protein>
    <recommendedName>
        <fullName evidence="18">CFEM domain-containing protein</fullName>
    </recommendedName>
</protein>
<evidence type="ECO:0000256" key="8">
    <source>
        <dbReference type="ARBA" id="ARBA00022723"/>
    </source>
</evidence>
<evidence type="ECO:0000256" key="13">
    <source>
        <dbReference type="ARBA" id="ARBA00023180"/>
    </source>
</evidence>
<name>A0ABR3WJ11_9PEZI</name>
<keyword evidence="14" id="KW-0449">Lipoprotein</keyword>
<comment type="caution">
    <text evidence="19">The sequence shown here is derived from an EMBL/GenBank/DDBJ whole genome shotgun (WGS) entry which is preliminary data.</text>
</comment>
<evidence type="ECO:0000256" key="7">
    <source>
        <dbReference type="ARBA" id="ARBA00022622"/>
    </source>
</evidence>
<accession>A0ABR3WJ11</accession>
<comment type="caution">
    <text evidence="15">Lacks conserved residue(s) required for the propagation of feature annotation.</text>
</comment>
<evidence type="ECO:0000313" key="20">
    <source>
        <dbReference type="Proteomes" id="UP001586593"/>
    </source>
</evidence>
<keyword evidence="11" id="KW-0472">Membrane</keyword>
<dbReference type="InterPro" id="IPR051735">
    <property type="entry name" value="CFEM_domain"/>
</dbReference>
<feature type="domain" description="CFEM" evidence="18">
    <location>
        <begin position="1"/>
        <end position="115"/>
    </location>
</feature>
<evidence type="ECO:0000313" key="19">
    <source>
        <dbReference type="EMBL" id="KAL1862783.1"/>
    </source>
</evidence>
<evidence type="ECO:0000256" key="9">
    <source>
        <dbReference type="ARBA" id="ARBA00022729"/>
    </source>
</evidence>
<evidence type="ECO:0000256" key="12">
    <source>
        <dbReference type="ARBA" id="ARBA00023157"/>
    </source>
</evidence>
<feature type="signal peptide" evidence="17">
    <location>
        <begin position="1"/>
        <end position="17"/>
    </location>
</feature>
<evidence type="ECO:0000256" key="17">
    <source>
        <dbReference type="SAM" id="SignalP"/>
    </source>
</evidence>
<feature type="chain" id="PRO_5045208181" description="CFEM domain-containing protein" evidence="17">
    <location>
        <begin position="18"/>
        <end position="173"/>
    </location>
</feature>
<keyword evidence="7" id="KW-0336">GPI-anchor</keyword>
<evidence type="ECO:0000256" key="15">
    <source>
        <dbReference type="PROSITE-ProRule" id="PRU01356"/>
    </source>
</evidence>
<keyword evidence="20" id="KW-1185">Reference proteome</keyword>
<dbReference type="PANTHER" id="PTHR37928:SF2">
    <property type="entry name" value="GPI ANCHORED CFEM DOMAIN PROTEIN (AFU_ORTHOLOGUE AFUA_6G10580)"/>
    <property type="match status" value="1"/>
</dbReference>
<keyword evidence="8 15" id="KW-0479">Metal-binding</keyword>
<keyword evidence="12 15" id="KW-1015">Disulfide bond</keyword>
<keyword evidence="13" id="KW-0325">Glycoprotein</keyword>
<gene>
    <name evidence="19" type="ORF">VTK73DRAFT_6642</name>
</gene>
<keyword evidence="5" id="KW-0964">Secreted</keyword>
<dbReference type="Proteomes" id="UP001586593">
    <property type="component" value="Unassembled WGS sequence"/>
</dbReference>
<comment type="similarity">
    <text evidence="3">Belongs to the RBT5 family.</text>
</comment>
<keyword evidence="10 15" id="KW-0408">Iron</keyword>
<dbReference type="PROSITE" id="PS52012">
    <property type="entry name" value="CFEM"/>
    <property type="match status" value="1"/>
</dbReference>
<proteinExistence type="inferred from homology"/>
<evidence type="ECO:0000256" key="3">
    <source>
        <dbReference type="ARBA" id="ARBA00010031"/>
    </source>
</evidence>
<evidence type="ECO:0000259" key="18">
    <source>
        <dbReference type="PROSITE" id="PS52012"/>
    </source>
</evidence>
<keyword evidence="4" id="KW-1003">Cell membrane</keyword>
<comment type="subcellular location">
    <subcellularLocation>
        <location evidence="1">Cell membrane</location>
        <topology evidence="1">Lipid-anchor</topology>
        <topology evidence="1">GPI-anchor</topology>
    </subcellularLocation>
    <subcellularLocation>
        <location evidence="2">Secreted</location>
    </subcellularLocation>
</comment>
<dbReference type="EMBL" id="JAZHXJ010000380">
    <property type="protein sequence ID" value="KAL1862783.1"/>
    <property type="molecule type" value="Genomic_DNA"/>
</dbReference>
<evidence type="ECO:0000256" key="14">
    <source>
        <dbReference type="ARBA" id="ARBA00023288"/>
    </source>
</evidence>
<evidence type="ECO:0000256" key="16">
    <source>
        <dbReference type="SAM" id="MobiDB-lite"/>
    </source>
</evidence>
<organism evidence="19 20">
    <name type="scientific">Phialemonium thermophilum</name>
    <dbReference type="NCBI Taxonomy" id="223376"/>
    <lineage>
        <taxon>Eukaryota</taxon>
        <taxon>Fungi</taxon>
        <taxon>Dikarya</taxon>
        <taxon>Ascomycota</taxon>
        <taxon>Pezizomycotina</taxon>
        <taxon>Sordariomycetes</taxon>
        <taxon>Sordariomycetidae</taxon>
        <taxon>Cephalothecales</taxon>
        <taxon>Cephalothecaceae</taxon>
        <taxon>Phialemonium</taxon>
    </lineage>
</organism>
<evidence type="ECO:0000256" key="11">
    <source>
        <dbReference type="ARBA" id="ARBA00023136"/>
    </source>
</evidence>
<keyword evidence="6 15" id="KW-0349">Heme</keyword>
<evidence type="ECO:0000256" key="10">
    <source>
        <dbReference type="ARBA" id="ARBA00023004"/>
    </source>
</evidence>
<feature type="region of interest" description="Disordered" evidence="16">
    <location>
        <begin position="109"/>
        <end position="151"/>
    </location>
</feature>
<keyword evidence="9 17" id="KW-0732">Signal</keyword>
<dbReference type="Pfam" id="PF05730">
    <property type="entry name" value="CFEM"/>
    <property type="match status" value="1"/>
</dbReference>
<feature type="disulfide bond" evidence="15">
    <location>
        <begin position="42"/>
        <end position="49"/>
    </location>
</feature>
<evidence type="ECO:0000256" key="2">
    <source>
        <dbReference type="ARBA" id="ARBA00004613"/>
    </source>
</evidence>
<dbReference type="PANTHER" id="PTHR37928">
    <property type="entry name" value="CFEM DOMAIN PROTEIN (AFU_ORTHOLOGUE AFUA_6G14090)"/>
    <property type="match status" value="1"/>
</dbReference>
<sequence length="173" mass="16588">MKSFVPTLLLAAGLAAAQSLTDFFPQCSIKCLEDGVKDATDCSIDDGVCMCIFDNYAAAVDDATQCVLSTCGNEVAVNTVLPAAAAFCSAVSSSHHLTGTPTVGTVAATGASTTSSSSAPASNSAESTASSSSSSSSSASSTSSSSPTPNVAAGGAGSLGLAAVLGLGAIAAF</sequence>
<evidence type="ECO:0000256" key="5">
    <source>
        <dbReference type="ARBA" id="ARBA00022525"/>
    </source>
</evidence>
<evidence type="ECO:0000256" key="4">
    <source>
        <dbReference type="ARBA" id="ARBA00022475"/>
    </source>
</evidence>